<dbReference type="Proteomes" id="UP001152300">
    <property type="component" value="Unassembled WGS sequence"/>
</dbReference>
<keyword evidence="2" id="KW-1185">Reference proteome</keyword>
<dbReference type="EMBL" id="JAPEIS010000005">
    <property type="protein sequence ID" value="KAJ8066156.1"/>
    <property type="molecule type" value="Genomic_DNA"/>
</dbReference>
<sequence>MSNGLLHPYSSSRIASSSHSSFSHLRSLFSPLFCDISGSIIVRSYDIIQHSRTYTPKILQAAKPTAKLQDSARLPFFCLPYSVTGMLLRTAPQQLQTRLKIQGMRRKTS</sequence>
<accession>A0A9X0ANT9</accession>
<comment type="caution">
    <text evidence="1">The sequence shown here is derived from an EMBL/GenBank/DDBJ whole genome shotgun (WGS) entry which is preliminary data.</text>
</comment>
<name>A0A9X0ANT9_9HELO</name>
<evidence type="ECO:0000313" key="1">
    <source>
        <dbReference type="EMBL" id="KAJ8066156.1"/>
    </source>
</evidence>
<gene>
    <name evidence="1" type="ORF">OCU04_005247</name>
</gene>
<protein>
    <submittedName>
        <fullName evidence="1">Uncharacterized protein</fullName>
    </submittedName>
</protein>
<proteinExistence type="predicted"/>
<organism evidence="1 2">
    <name type="scientific">Sclerotinia nivalis</name>
    <dbReference type="NCBI Taxonomy" id="352851"/>
    <lineage>
        <taxon>Eukaryota</taxon>
        <taxon>Fungi</taxon>
        <taxon>Dikarya</taxon>
        <taxon>Ascomycota</taxon>
        <taxon>Pezizomycotina</taxon>
        <taxon>Leotiomycetes</taxon>
        <taxon>Helotiales</taxon>
        <taxon>Sclerotiniaceae</taxon>
        <taxon>Sclerotinia</taxon>
    </lineage>
</organism>
<dbReference type="AlphaFoldDB" id="A0A9X0ANT9"/>
<evidence type="ECO:0000313" key="2">
    <source>
        <dbReference type="Proteomes" id="UP001152300"/>
    </source>
</evidence>
<reference evidence="1" key="1">
    <citation type="submission" date="2022-11" db="EMBL/GenBank/DDBJ databases">
        <title>Genome Resource of Sclerotinia nivalis Strain SnTB1, a Plant Pathogen Isolated from American Ginseng.</title>
        <authorList>
            <person name="Fan S."/>
        </authorList>
    </citation>
    <scope>NUCLEOTIDE SEQUENCE</scope>
    <source>
        <strain evidence="1">SnTB1</strain>
    </source>
</reference>